<name>A0A0A9FBG4_ARUDO</name>
<sequence>MVQLSIRIDHIHRCSKWPAPKCTNHHGGDLWCIRPIAALKQINIGMSIFPELALIFSSESRDERVPQTVVDSSTKLTCCYGV</sequence>
<reference evidence="1" key="1">
    <citation type="submission" date="2014-09" db="EMBL/GenBank/DDBJ databases">
        <authorList>
            <person name="Magalhaes I.L.F."/>
            <person name="Oliveira U."/>
            <person name="Santos F.R."/>
            <person name="Vidigal T.H.D.A."/>
            <person name="Brescovit A.D."/>
            <person name="Santos A.J."/>
        </authorList>
    </citation>
    <scope>NUCLEOTIDE SEQUENCE</scope>
    <source>
        <tissue evidence="1">Shoot tissue taken approximately 20 cm above the soil surface</tissue>
    </source>
</reference>
<proteinExistence type="predicted"/>
<dbReference type="EMBL" id="GBRH01190405">
    <property type="protein sequence ID" value="JAE07491.1"/>
    <property type="molecule type" value="Transcribed_RNA"/>
</dbReference>
<protein>
    <submittedName>
        <fullName evidence="1">Uncharacterized protein</fullName>
    </submittedName>
</protein>
<dbReference type="AlphaFoldDB" id="A0A0A9FBG4"/>
<accession>A0A0A9FBG4</accession>
<evidence type="ECO:0000313" key="1">
    <source>
        <dbReference type="EMBL" id="JAE07491.1"/>
    </source>
</evidence>
<reference evidence="1" key="2">
    <citation type="journal article" date="2015" name="Data Brief">
        <title>Shoot transcriptome of the giant reed, Arundo donax.</title>
        <authorList>
            <person name="Barrero R.A."/>
            <person name="Guerrero F.D."/>
            <person name="Moolhuijzen P."/>
            <person name="Goolsby J.A."/>
            <person name="Tidwell J."/>
            <person name="Bellgard S.E."/>
            <person name="Bellgard M.I."/>
        </authorList>
    </citation>
    <scope>NUCLEOTIDE SEQUENCE</scope>
    <source>
        <tissue evidence="1">Shoot tissue taken approximately 20 cm above the soil surface</tissue>
    </source>
</reference>
<organism evidence="1">
    <name type="scientific">Arundo donax</name>
    <name type="common">Giant reed</name>
    <name type="synonym">Donax arundinaceus</name>
    <dbReference type="NCBI Taxonomy" id="35708"/>
    <lineage>
        <taxon>Eukaryota</taxon>
        <taxon>Viridiplantae</taxon>
        <taxon>Streptophyta</taxon>
        <taxon>Embryophyta</taxon>
        <taxon>Tracheophyta</taxon>
        <taxon>Spermatophyta</taxon>
        <taxon>Magnoliopsida</taxon>
        <taxon>Liliopsida</taxon>
        <taxon>Poales</taxon>
        <taxon>Poaceae</taxon>
        <taxon>PACMAD clade</taxon>
        <taxon>Arundinoideae</taxon>
        <taxon>Arundineae</taxon>
        <taxon>Arundo</taxon>
    </lineage>
</organism>